<evidence type="ECO:0000256" key="2">
    <source>
        <dbReference type="ARBA" id="ARBA00022475"/>
    </source>
</evidence>
<accession>A0A1I1KDA6</accession>
<feature type="domain" description="MacB-like periplasmic core" evidence="8">
    <location>
        <begin position="19"/>
        <end position="242"/>
    </location>
</feature>
<dbReference type="GO" id="GO:0022857">
    <property type="term" value="F:transmembrane transporter activity"/>
    <property type="evidence" value="ECO:0007669"/>
    <property type="project" value="TreeGrafter"/>
</dbReference>
<feature type="transmembrane region" description="Helical" evidence="6">
    <location>
        <begin position="334"/>
        <end position="355"/>
    </location>
</feature>
<evidence type="ECO:0000313" key="9">
    <source>
        <dbReference type="EMBL" id="SFC58465.1"/>
    </source>
</evidence>
<gene>
    <name evidence="9" type="ORF">SAMN05421747_11570</name>
</gene>
<dbReference type="Proteomes" id="UP000199577">
    <property type="component" value="Unassembled WGS sequence"/>
</dbReference>
<dbReference type="EMBL" id="FOLL01000015">
    <property type="protein sequence ID" value="SFC58465.1"/>
    <property type="molecule type" value="Genomic_DNA"/>
</dbReference>
<dbReference type="RefSeq" id="WP_090974382.1">
    <property type="nucleotide sequence ID" value="NZ_FOLL01000015.1"/>
</dbReference>
<feature type="domain" description="ABC3 transporter permease C-terminal" evidence="7">
    <location>
        <begin position="288"/>
        <end position="401"/>
    </location>
</feature>
<dbReference type="STRING" id="623281.SAMN05421747_11570"/>
<evidence type="ECO:0000256" key="5">
    <source>
        <dbReference type="ARBA" id="ARBA00023136"/>
    </source>
</evidence>
<evidence type="ECO:0000256" key="4">
    <source>
        <dbReference type="ARBA" id="ARBA00022989"/>
    </source>
</evidence>
<dbReference type="PANTHER" id="PTHR30572:SF18">
    <property type="entry name" value="ABC-TYPE MACROLIDE FAMILY EXPORT SYSTEM PERMEASE COMPONENT 2"/>
    <property type="match status" value="1"/>
</dbReference>
<feature type="transmembrane region" description="Helical" evidence="6">
    <location>
        <begin position="284"/>
        <end position="304"/>
    </location>
</feature>
<dbReference type="GO" id="GO:0005886">
    <property type="term" value="C:plasma membrane"/>
    <property type="evidence" value="ECO:0007669"/>
    <property type="project" value="UniProtKB-SubCell"/>
</dbReference>
<feature type="transmembrane region" description="Helical" evidence="6">
    <location>
        <begin position="764"/>
        <end position="784"/>
    </location>
</feature>
<evidence type="ECO:0000259" key="7">
    <source>
        <dbReference type="Pfam" id="PF02687"/>
    </source>
</evidence>
<feature type="transmembrane region" description="Helical" evidence="6">
    <location>
        <begin position="20"/>
        <end position="41"/>
    </location>
</feature>
<feature type="transmembrane region" description="Helical" evidence="6">
    <location>
        <begin position="422"/>
        <end position="445"/>
    </location>
</feature>
<evidence type="ECO:0000256" key="1">
    <source>
        <dbReference type="ARBA" id="ARBA00004651"/>
    </source>
</evidence>
<protein>
    <submittedName>
        <fullName evidence="9">Putative ABC transport system permease protein</fullName>
    </submittedName>
</protein>
<proteinExistence type="predicted"/>
<dbReference type="Pfam" id="PF02687">
    <property type="entry name" value="FtsX"/>
    <property type="match status" value="2"/>
</dbReference>
<organism evidence="9 10">
    <name type="scientific">Parapedobacter composti</name>
    <dbReference type="NCBI Taxonomy" id="623281"/>
    <lineage>
        <taxon>Bacteria</taxon>
        <taxon>Pseudomonadati</taxon>
        <taxon>Bacteroidota</taxon>
        <taxon>Sphingobacteriia</taxon>
        <taxon>Sphingobacteriales</taxon>
        <taxon>Sphingobacteriaceae</taxon>
        <taxon>Parapedobacter</taxon>
    </lineage>
</organism>
<feature type="domain" description="ABC3 transporter permease C-terminal" evidence="7">
    <location>
        <begin position="682"/>
        <end position="794"/>
    </location>
</feature>
<keyword evidence="5 6" id="KW-0472">Membrane</keyword>
<evidence type="ECO:0000256" key="6">
    <source>
        <dbReference type="SAM" id="Phobius"/>
    </source>
</evidence>
<dbReference type="AlphaFoldDB" id="A0A1I1KDA6"/>
<dbReference type="Pfam" id="PF12704">
    <property type="entry name" value="MacB_PCD"/>
    <property type="match status" value="1"/>
</dbReference>
<keyword evidence="10" id="KW-1185">Reference proteome</keyword>
<dbReference type="PANTHER" id="PTHR30572">
    <property type="entry name" value="MEMBRANE COMPONENT OF TRANSPORTER-RELATED"/>
    <property type="match status" value="1"/>
</dbReference>
<sequence>MKCNLKIAFRTLLKGKLYTIINILGLTLGLTSCLLIGAVVFDELSYDTHWSHSKNLYRLLSIRENSGDYSQKGGTVFATLAPTLKHQFPEVVDYSEIYPAPIHLKIDKAGPVPLKATMLHADSAVMQLLDIRLLSHQDLTPSRDIKKIVISQRFSNTHFSGTNPLGKRIYDVPQYDEPNEYVIAGVMKDLPPNTHLRADALLLHERTEQELTNGGRGAHYARHYVLLRDGTDPTEFERKINAWYRDIPENDKGLQFGLQPMEDIYLKTDFPAYQLVKGNIRHSYIFMAVAAMLLLIACINYINLSTARASSRLKTTGVHKILGASRRQITGQSLIESLLTFSAAGLIACLCYQLVLPSLQHFIGHPLAFRFGAGWPYLTAAFLVFLLICLFSGLYPAWLVSGFRAVGSINQVLKERSTNQKGLREALVVTQFALSIGILVALFVVQHQVDFLKNKDVGFDTEGLLSLNHVSWDNKASVLKAELAQHPDILSASFSTWLPTDGAGYMTRLIDDPRDPGNKTDLWYIAGDPDMAQTLGLRLKEGRFLNGSKPGDAIEATDLDAAFNSIRPCLITASTAHMLGITQLNVPLHEAKIIPVGIIDDFNSESLHNATVPTVIVGQRNPSYGPLLIRSRPGTSQRVMRSVAAIWKSLYPDKLIDMQIVRETLAKQYEAEEKLQEIFGGFSLLTMLLAALGVFGLVVHATSLRVKEIGIRKVLGASVSSIMRLLSADFVKLVLVAVVIASPIAWWAMNKWLEDFAYRIDIQWWMFAAAGLAAVVIALLTVSWQAIRAATANPVDSLRDE</sequence>
<evidence type="ECO:0000256" key="3">
    <source>
        <dbReference type="ARBA" id="ARBA00022692"/>
    </source>
</evidence>
<dbReference type="PROSITE" id="PS51257">
    <property type="entry name" value="PROKAR_LIPOPROTEIN"/>
    <property type="match status" value="1"/>
</dbReference>
<dbReference type="InterPro" id="IPR025857">
    <property type="entry name" value="MacB_PCD"/>
</dbReference>
<dbReference type="InterPro" id="IPR003838">
    <property type="entry name" value="ABC3_permease_C"/>
</dbReference>
<keyword evidence="2" id="KW-1003">Cell membrane</keyword>
<feature type="transmembrane region" description="Helical" evidence="6">
    <location>
        <begin position="730"/>
        <end position="749"/>
    </location>
</feature>
<feature type="transmembrane region" description="Helical" evidence="6">
    <location>
        <begin position="375"/>
        <end position="401"/>
    </location>
</feature>
<keyword evidence="3 6" id="KW-0812">Transmembrane</keyword>
<dbReference type="OrthoDB" id="1451596at2"/>
<evidence type="ECO:0000259" key="8">
    <source>
        <dbReference type="Pfam" id="PF12704"/>
    </source>
</evidence>
<comment type="subcellular location">
    <subcellularLocation>
        <location evidence="1">Cell membrane</location>
        <topology evidence="1">Multi-pass membrane protein</topology>
    </subcellularLocation>
</comment>
<keyword evidence="4 6" id="KW-1133">Transmembrane helix</keyword>
<evidence type="ECO:0000313" key="10">
    <source>
        <dbReference type="Proteomes" id="UP000199577"/>
    </source>
</evidence>
<reference evidence="9 10" key="1">
    <citation type="submission" date="2016-10" db="EMBL/GenBank/DDBJ databases">
        <authorList>
            <person name="de Groot N.N."/>
        </authorList>
    </citation>
    <scope>NUCLEOTIDE SEQUENCE [LARGE SCALE GENOMIC DNA]</scope>
    <source>
        <strain evidence="9 10">DSM 22900</strain>
    </source>
</reference>
<feature type="transmembrane region" description="Helical" evidence="6">
    <location>
        <begin position="678"/>
        <end position="699"/>
    </location>
</feature>
<dbReference type="InterPro" id="IPR050250">
    <property type="entry name" value="Macrolide_Exporter_MacB"/>
</dbReference>
<name>A0A1I1KDA6_9SPHI</name>